<reference evidence="13" key="1">
    <citation type="journal article" date="2020" name="Stud. Mycol.">
        <title>101 Dothideomycetes genomes: a test case for predicting lifestyles and emergence of pathogens.</title>
        <authorList>
            <person name="Haridas S."/>
            <person name="Albert R."/>
            <person name="Binder M."/>
            <person name="Bloem J."/>
            <person name="Labutti K."/>
            <person name="Salamov A."/>
            <person name="Andreopoulos B."/>
            <person name="Baker S."/>
            <person name="Barry K."/>
            <person name="Bills G."/>
            <person name="Bluhm B."/>
            <person name="Cannon C."/>
            <person name="Castanera R."/>
            <person name="Culley D."/>
            <person name="Daum C."/>
            <person name="Ezra D."/>
            <person name="Gonzalez J."/>
            <person name="Henrissat B."/>
            <person name="Kuo A."/>
            <person name="Liang C."/>
            <person name="Lipzen A."/>
            <person name="Lutzoni F."/>
            <person name="Magnuson J."/>
            <person name="Mondo S."/>
            <person name="Nolan M."/>
            <person name="Ohm R."/>
            <person name="Pangilinan J."/>
            <person name="Park H.-J."/>
            <person name="Ramirez L."/>
            <person name="Alfaro M."/>
            <person name="Sun H."/>
            <person name="Tritt A."/>
            <person name="Yoshinaga Y."/>
            <person name="Zwiers L.-H."/>
            <person name="Turgeon B."/>
            <person name="Goodwin S."/>
            <person name="Spatafora J."/>
            <person name="Crous P."/>
            <person name="Grigoriev I."/>
        </authorList>
    </citation>
    <scope>NUCLEOTIDE SEQUENCE</scope>
    <source>
        <strain evidence="13">CBS 379.55</strain>
    </source>
</reference>
<dbReference type="InterPro" id="IPR013083">
    <property type="entry name" value="Znf_RING/FYVE/PHD"/>
</dbReference>
<feature type="compositionally biased region" description="Polar residues" evidence="9">
    <location>
        <begin position="435"/>
        <end position="444"/>
    </location>
</feature>
<feature type="region of interest" description="Disordered" evidence="9">
    <location>
        <begin position="428"/>
        <end position="620"/>
    </location>
</feature>
<keyword evidence="14" id="KW-1185">Reference proteome</keyword>
<dbReference type="RefSeq" id="XP_033651380.1">
    <property type="nucleotide sequence ID" value="XM_033793235.1"/>
</dbReference>
<evidence type="ECO:0000259" key="12">
    <source>
        <dbReference type="PROSITE" id="PS51466"/>
    </source>
</evidence>
<dbReference type="GO" id="GO:0000785">
    <property type="term" value="C:chromatin"/>
    <property type="evidence" value="ECO:0007669"/>
    <property type="project" value="TreeGrafter"/>
</dbReference>
<evidence type="ECO:0000256" key="4">
    <source>
        <dbReference type="ARBA" id="ARBA00022723"/>
    </source>
</evidence>
<dbReference type="AlphaFoldDB" id="A0A6A6JB59"/>
<dbReference type="GO" id="GO:0016925">
    <property type="term" value="P:protein sumoylation"/>
    <property type="evidence" value="ECO:0007669"/>
    <property type="project" value="UniProtKB-UniPathway"/>
</dbReference>
<evidence type="ECO:0000256" key="3">
    <source>
        <dbReference type="ARBA" id="ARBA00022679"/>
    </source>
</evidence>
<feature type="compositionally biased region" description="Low complexity" evidence="9">
    <location>
        <begin position="610"/>
        <end position="620"/>
    </location>
</feature>
<feature type="region of interest" description="Disordered" evidence="9">
    <location>
        <begin position="65"/>
        <end position="85"/>
    </location>
</feature>
<keyword evidence="4" id="KW-0479">Metal-binding</keyword>
<dbReference type="UniPathway" id="UPA00886"/>
<dbReference type="PROSITE" id="PS51466">
    <property type="entry name" value="PINIT"/>
    <property type="match status" value="1"/>
</dbReference>
<evidence type="ECO:0000256" key="2">
    <source>
        <dbReference type="ARBA" id="ARBA00005383"/>
    </source>
</evidence>
<keyword evidence="3" id="KW-0808">Transferase</keyword>
<evidence type="ECO:0000256" key="1">
    <source>
        <dbReference type="ARBA" id="ARBA00004718"/>
    </source>
</evidence>
<feature type="domain" description="SP-RING-type" evidence="11">
    <location>
        <begin position="290"/>
        <end position="375"/>
    </location>
</feature>
<dbReference type="EMBL" id="ML986507">
    <property type="protein sequence ID" value="KAF2273841.1"/>
    <property type="molecule type" value="Genomic_DNA"/>
</dbReference>
<dbReference type="PROSITE" id="PS50800">
    <property type="entry name" value="SAP"/>
    <property type="match status" value="1"/>
</dbReference>
<dbReference type="InterPro" id="IPR031141">
    <property type="entry name" value="SIZ1/2_SP-RING"/>
</dbReference>
<proteinExistence type="inferred from homology"/>
<dbReference type="CDD" id="cd16792">
    <property type="entry name" value="SP-RING_Siz-like"/>
    <property type="match status" value="1"/>
</dbReference>
<dbReference type="Pfam" id="PF02891">
    <property type="entry name" value="zf-MIZ"/>
    <property type="match status" value="1"/>
</dbReference>
<feature type="region of interest" description="Disordered" evidence="9">
    <location>
        <begin position="382"/>
        <end position="415"/>
    </location>
</feature>
<dbReference type="Gene3D" id="3.30.40.10">
    <property type="entry name" value="Zinc/RING finger domain, C3HC4 (zinc finger)"/>
    <property type="match status" value="1"/>
</dbReference>
<dbReference type="GeneID" id="54546410"/>
<comment type="similarity">
    <text evidence="2">Belongs to the PIAS family.</text>
</comment>
<dbReference type="PROSITE" id="PS51044">
    <property type="entry name" value="ZF_SP_RING"/>
    <property type="match status" value="1"/>
</dbReference>
<dbReference type="InterPro" id="IPR023321">
    <property type="entry name" value="PINIT"/>
</dbReference>
<dbReference type="GO" id="GO:0061665">
    <property type="term" value="F:SUMO ligase activity"/>
    <property type="evidence" value="ECO:0007669"/>
    <property type="project" value="TreeGrafter"/>
</dbReference>
<evidence type="ECO:0000256" key="6">
    <source>
        <dbReference type="ARBA" id="ARBA00022786"/>
    </source>
</evidence>
<evidence type="ECO:0000256" key="8">
    <source>
        <dbReference type="PROSITE-ProRule" id="PRU00452"/>
    </source>
</evidence>
<dbReference type="InterPro" id="IPR038654">
    <property type="entry name" value="PINIT_sf"/>
</dbReference>
<evidence type="ECO:0000259" key="11">
    <source>
        <dbReference type="PROSITE" id="PS51044"/>
    </source>
</evidence>
<feature type="domain" description="SAP" evidence="10">
    <location>
        <begin position="10"/>
        <end position="44"/>
    </location>
</feature>
<accession>A0A6A6JB59</accession>
<feature type="compositionally biased region" description="Low complexity" evidence="9">
    <location>
        <begin position="520"/>
        <end position="561"/>
    </location>
</feature>
<evidence type="ECO:0000256" key="9">
    <source>
        <dbReference type="SAM" id="MobiDB-lite"/>
    </source>
</evidence>
<evidence type="ECO:0000256" key="7">
    <source>
        <dbReference type="ARBA" id="ARBA00022833"/>
    </source>
</evidence>
<dbReference type="OrthoDB" id="28127at2759"/>
<sequence>MDPAPLIARSKTLINNDLRRICKEEGLVQSGNKPQLQARVIDLITSAISRGDTDAIQRLRYRLNNHGEAPPSSGTSATPAAPSLSNSSVSHTVYADMGGGYRSGYGAPIQQPVGLGRSAFSIFKSSPFYEIQDPVLRDVCLDPSPTHRQSLSRPLILSPEICDRMRRDPTLKLYLFAYVDQALSNYALHDIAFPPQLEVKVNNDEVRSNFKGLKNKPGTTRPADITDLVRKSPPGYKNTLTVTWALTQKKYFFFVYLVRKFSVGELAKKITQRNVITKQSVLAEMRRKADDPDLQVGSVNMKLKDPVSTLRITIPCRSTVCNHSQCFDAESFLQLQEQAPTWVCPICNKTVSFEALAVDQYFQEILQQVPRSTEQVTIEPDGRWSYGDAASKNTPSRAGTAATNGTSQHYDSDDDLIDITDHRISAIKREDAVPTPQSLNNISPMPSREASSAPRPGSKRKSEVIDLTLSDDEEPPRPAKKVSYNNSYTPANTTTPNNTRPIVDRTLAASSAGLRGGYHTTPSYLGTSTTTTPSASSAPVAHMRPPSFSSSSSLRPSGPSSNGLRLDRPPPRQPQPLPSSLHHYTPSSSSSSLSYRGGQPPPSHPPPPQQSSYRNGYAAGQAGSAAYPAYLGSSP</sequence>
<keyword evidence="5 8" id="KW-0863">Zinc-finger</keyword>
<feature type="compositionally biased region" description="Low complexity" evidence="9">
    <location>
        <begin position="69"/>
        <end position="85"/>
    </location>
</feature>
<dbReference type="InterPro" id="IPR004181">
    <property type="entry name" value="Znf_MIZ"/>
</dbReference>
<feature type="domain" description="PINIT" evidence="12">
    <location>
        <begin position="105"/>
        <end position="261"/>
    </location>
</feature>
<comment type="pathway">
    <text evidence="1">Protein modification; protein sumoylation.</text>
</comment>
<evidence type="ECO:0000313" key="13">
    <source>
        <dbReference type="EMBL" id="KAF2273841.1"/>
    </source>
</evidence>
<feature type="compositionally biased region" description="Low complexity" evidence="9">
    <location>
        <begin position="483"/>
        <end position="499"/>
    </location>
</feature>
<dbReference type="PANTHER" id="PTHR10782">
    <property type="entry name" value="ZINC FINGER MIZ DOMAIN-CONTAINING PROTEIN"/>
    <property type="match status" value="1"/>
</dbReference>
<dbReference type="Pfam" id="PF14324">
    <property type="entry name" value="PINIT"/>
    <property type="match status" value="1"/>
</dbReference>
<evidence type="ECO:0000313" key="14">
    <source>
        <dbReference type="Proteomes" id="UP000800097"/>
    </source>
</evidence>
<evidence type="ECO:0008006" key="15">
    <source>
        <dbReference type="Google" id="ProtNLM"/>
    </source>
</evidence>
<evidence type="ECO:0000256" key="5">
    <source>
        <dbReference type="ARBA" id="ARBA00022771"/>
    </source>
</evidence>
<gene>
    <name evidence="13" type="ORF">EI97DRAFT_145950</name>
</gene>
<feature type="compositionally biased region" description="Polar residues" evidence="9">
    <location>
        <begin position="391"/>
        <end position="409"/>
    </location>
</feature>
<keyword evidence="6" id="KW-0833">Ubl conjugation pathway</keyword>
<dbReference type="PANTHER" id="PTHR10782:SF4">
    <property type="entry name" value="TONALLI, ISOFORM E"/>
    <property type="match status" value="1"/>
</dbReference>
<dbReference type="Proteomes" id="UP000800097">
    <property type="component" value="Unassembled WGS sequence"/>
</dbReference>
<name>A0A6A6JB59_WESOR</name>
<protein>
    <recommendedName>
        <fullName evidence="15">E3 SUMO-protein ligase PIAS1</fullName>
    </recommendedName>
</protein>
<organism evidence="13 14">
    <name type="scientific">Westerdykella ornata</name>
    <dbReference type="NCBI Taxonomy" id="318751"/>
    <lineage>
        <taxon>Eukaryota</taxon>
        <taxon>Fungi</taxon>
        <taxon>Dikarya</taxon>
        <taxon>Ascomycota</taxon>
        <taxon>Pezizomycotina</taxon>
        <taxon>Dothideomycetes</taxon>
        <taxon>Pleosporomycetidae</taxon>
        <taxon>Pleosporales</taxon>
        <taxon>Sporormiaceae</taxon>
        <taxon>Westerdykella</taxon>
    </lineage>
</organism>
<keyword evidence="7" id="KW-0862">Zinc</keyword>
<evidence type="ECO:0000259" key="10">
    <source>
        <dbReference type="PROSITE" id="PS50800"/>
    </source>
</evidence>
<feature type="compositionally biased region" description="Low complexity" evidence="9">
    <location>
        <begin position="578"/>
        <end position="595"/>
    </location>
</feature>
<dbReference type="InterPro" id="IPR003034">
    <property type="entry name" value="SAP_dom"/>
</dbReference>
<feature type="compositionally biased region" description="Pro residues" evidence="9">
    <location>
        <begin position="599"/>
        <end position="609"/>
    </location>
</feature>
<dbReference type="Gene3D" id="2.60.120.780">
    <property type="entry name" value="PINIT domain"/>
    <property type="match status" value="1"/>
</dbReference>
<dbReference type="GO" id="GO:0008270">
    <property type="term" value="F:zinc ion binding"/>
    <property type="evidence" value="ECO:0007669"/>
    <property type="project" value="UniProtKB-KW"/>
</dbReference>